<feature type="transmembrane region" description="Helical" evidence="1">
    <location>
        <begin position="7"/>
        <end position="25"/>
    </location>
</feature>
<dbReference type="AlphaFoldDB" id="U7UNY4"/>
<keyword evidence="1" id="KW-0472">Membrane</keyword>
<organism evidence="2 3">
    <name type="scientific">Megasphaera vaginalis</name>
    <name type="common">ex Srinivasan et al. 2021</name>
    <dbReference type="NCBI Taxonomy" id="1111454"/>
    <lineage>
        <taxon>Bacteria</taxon>
        <taxon>Bacillati</taxon>
        <taxon>Bacillota</taxon>
        <taxon>Negativicutes</taxon>
        <taxon>Veillonellales</taxon>
        <taxon>Veillonellaceae</taxon>
        <taxon>Megasphaera</taxon>
    </lineage>
</organism>
<proteinExistence type="predicted"/>
<feature type="transmembrane region" description="Helical" evidence="1">
    <location>
        <begin position="37"/>
        <end position="59"/>
    </location>
</feature>
<dbReference type="OrthoDB" id="9769590at2"/>
<dbReference type="InterPro" id="IPR007383">
    <property type="entry name" value="DUF445"/>
</dbReference>
<evidence type="ECO:0000256" key="1">
    <source>
        <dbReference type="SAM" id="Phobius"/>
    </source>
</evidence>
<feature type="transmembrane region" description="Helical" evidence="1">
    <location>
        <begin position="393"/>
        <end position="414"/>
    </location>
</feature>
<dbReference type="EMBL" id="AWXA01000011">
    <property type="protein sequence ID" value="ERT61045.1"/>
    <property type="molecule type" value="Genomic_DNA"/>
</dbReference>
<accession>U7UNY4</accession>
<dbReference type="Pfam" id="PF04286">
    <property type="entry name" value="DUF445"/>
    <property type="match status" value="1"/>
</dbReference>
<name>U7UNY4_9FIRM</name>
<dbReference type="STRING" id="1111454.HMPREF1250_0588"/>
<dbReference type="RefSeq" id="WP_023053212.1">
    <property type="nucleotide sequence ID" value="NZ_AWXA01000011.1"/>
</dbReference>
<dbReference type="PANTHER" id="PTHR38442">
    <property type="entry name" value="INNER MEMBRANE PROTEIN-RELATED"/>
    <property type="match status" value="1"/>
</dbReference>
<keyword evidence="1" id="KW-1133">Transmembrane helix</keyword>
<dbReference type="GO" id="GO:0005886">
    <property type="term" value="C:plasma membrane"/>
    <property type="evidence" value="ECO:0007669"/>
    <property type="project" value="TreeGrafter"/>
</dbReference>
<keyword evidence="3" id="KW-1185">Reference proteome</keyword>
<dbReference type="eggNOG" id="COG2733">
    <property type="taxonomic scope" value="Bacteria"/>
</dbReference>
<dbReference type="PATRIC" id="fig|1111454.3.peg.677"/>
<keyword evidence="1" id="KW-0812">Transmembrane</keyword>
<sequence>MTYRRKANLILLGSFICFILAFLWWATHDLSLPEQLLLFVIQSALIGSIADWFAVTALFEKPLGFPYHTELLYSNREQIIDSITKIISKQLLQPKIWQDKLRNISFIDKLSVWLREPAGKEKFRNLLYAVSIRAYGFAQKGDTQQAILIRLRSYLKKQPLVNFFQDRLISLLADPNSNMFTDTLNLIRELIASDEFDTVIKDLILQWQEESKHSTVSTLTINKVLGIVDPQKIAQDIKSGLLIWLDHWEQADAAQKEWLCRKFELFLYSMSGQLAFAVQNWQDQFIDSLPLEQWLDATQGSVEIYFTSGQTGQEELKDMLETQFFRYIAYCRSHESVKNWLDEQICRACNILLEHEHSLIAIAVRDVLSTFDKRKFNEFLENKLGEDLSWIRINGAIVGASIGFCVFSFLYFLYQPLVVPLIRNWAFT</sequence>
<dbReference type="Proteomes" id="UP000017090">
    <property type="component" value="Unassembled WGS sequence"/>
</dbReference>
<dbReference type="PANTHER" id="PTHR38442:SF1">
    <property type="entry name" value="INNER MEMBRANE PROTEIN"/>
    <property type="match status" value="1"/>
</dbReference>
<reference evidence="2 3" key="1">
    <citation type="submission" date="2013-09" db="EMBL/GenBank/DDBJ databases">
        <authorList>
            <person name="Durkin A.S."/>
            <person name="Haft D.R."/>
            <person name="McCorrison J."/>
            <person name="Torralba M."/>
            <person name="Gillis M."/>
            <person name="Haft D.H."/>
            <person name="Methe B."/>
            <person name="Sutton G."/>
            <person name="Nelson K.E."/>
        </authorList>
    </citation>
    <scope>NUCLEOTIDE SEQUENCE [LARGE SCALE GENOMIC DNA]</scope>
    <source>
        <strain evidence="2 3">BV3C16-1</strain>
    </source>
</reference>
<evidence type="ECO:0000313" key="2">
    <source>
        <dbReference type="EMBL" id="ERT61045.1"/>
    </source>
</evidence>
<gene>
    <name evidence="2" type="ORF">HMPREF1250_0588</name>
</gene>
<evidence type="ECO:0000313" key="3">
    <source>
        <dbReference type="Proteomes" id="UP000017090"/>
    </source>
</evidence>
<comment type="caution">
    <text evidence="2">The sequence shown here is derived from an EMBL/GenBank/DDBJ whole genome shotgun (WGS) entry which is preliminary data.</text>
</comment>
<protein>
    <submittedName>
        <fullName evidence="2">PF04286 family protein</fullName>
    </submittedName>
</protein>